<sequence>MKKTVLFVILDKYSDWEAAYLSSLIFALGQEKYSIKTVSLTKDSIKSLGGFTVIPDYDIKFAPTDFEGLVLIGGMSWRTEKAQQVKPLVENALNNKKVLGGICDATVFLGKMGILNNVKHTSNDLNDLKQWAGDAYMGEEKYMMQQAVRDNNIITANGTASLEFAKEVMIALEVAPEKRILEWYNFHKYGCYEVTIPHM</sequence>
<evidence type="ECO:0000259" key="1">
    <source>
        <dbReference type="Pfam" id="PF01965"/>
    </source>
</evidence>
<gene>
    <name evidence="2" type="ORF">KYD98_13845</name>
</gene>
<proteinExistence type="predicted"/>
<dbReference type="InterPro" id="IPR050325">
    <property type="entry name" value="Prot/Nucl_acid_deglycase"/>
</dbReference>
<accession>A0ABS7AR70</accession>
<dbReference type="CDD" id="cd03140">
    <property type="entry name" value="GATase1_PfpI_3"/>
    <property type="match status" value="1"/>
</dbReference>
<protein>
    <submittedName>
        <fullName evidence="2">Glutamine amidotransferase</fullName>
    </submittedName>
</protein>
<evidence type="ECO:0000313" key="3">
    <source>
        <dbReference type="Proteomes" id="UP001519921"/>
    </source>
</evidence>
<dbReference type="Pfam" id="PF01965">
    <property type="entry name" value="DJ-1_PfpI"/>
    <property type="match status" value="1"/>
</dbReference>
<keyword evidence="2" id="KW-0315">Glutamine amidotransferase</keyword>
<dbReference type="PANTHER" id="PTHR48094:SF19">
    <property type="entry name" value="DJ-1_PFPI DOMAIN-CONTAINING PROTEIN"/>
    <property type="match status" value="1"/>
</dbReference>
<dbReference type="EMBL" id="JAHXPT010000012">
    <property type="protein sequence ID" value="MBW6411170.1"/>
    <property type="molecule type" value="Genomic_DNA"/>
</dbReference>
<keyword evidence="3" id="KW-1185">Reference proteome</keyword>
<dbReference type="Proteomes" id="UP001519921">
    <property type="component" value="Unassembled WGS sequence"/>
</dbReference>
<dbReference type="PANTHER" id="PTHR48094">
    <property type="entry name" value="PROTEIN/NUCLEIC ACID DEGLYCASE DJ-1-RELATED"/>
    <property type="match status" value="1"/>
</dbReference>
<organism evidence="2 3">
    <name type="scientific">Clostridium weizhouense</name>
    <dbReference type="NCBI Taxonomy" id="2859781"/>
    <lineage>
        <taxon>Bacteria</taxon>
        <taxon>Bacillati</taxon>
        <taxon>Bacillota</taxon>
        <taxon>Clostridia</taxon>
        <taxon>Eubacteriales</taxon>
        <taxon>Clostridiaceae</taxon>
        <taxon>Clostridium</taxon>
    </lineage>
</organism>
<comment type="caution">
    <text evidence="2">The sequence shown here is derived from an EMBL/GenBank/DDBJ whole genome shotgun (WGS) entry which is preliminary data.</text>
</comment>
<dbReference type="Gene3D" id="3.40.50.880">
    <property type="match status" value="1"/>
</dbReference>
<dbReference type="InterPro" id="IPR029062">
    <property type="entry name" value="Class_I_gatase-like"/>
</dbReference>
<evidence type="ECO:0000313" key="2">
    <source>
        <dbReference type="EMBL" id="MBW6411170.1"/>
    </source>
</evidence>
<dbReference type="InterPro" id="IPR002818">
    <property type="entry name" value="DJ-1/PfpI"/>
</dbReference>
<reference evidence="2 3" key="1">
    <citation type="submission" date="2021-07" db="EMBL/GenBank/DDBJ databases">
        <title>Clostridium weizhouense sp. nov., an anaerobic bacterium isolated from activated sludge of Petroleum wastewater.</title>
        <authorList>
            <person name="Li Q."/>
        </authorList>
    </citation>
    <scope>NUCLEOTIDE SEQUENCE [LARGE SCALE GENOMIC DNA]</scope>
    <source>
        <strain evidence="2 3">YB-6</strain>
    </source>
</reference>
<name>A0ABS7AR70_9CLOT</name>
<feature type="domain" description="DJ-1/PfpI" evidence="1">
    <location>
        <begin position="3"/>
        <end position="169"/>
    </location>
</feature>
<dbReference type="SUPFAM" id="SSF52317">
    <property type="entry name" value="Class I glutamine amidotransferase-like"/>
    <property type="match status" value="1"/>
</dbReference>
<dbReference type="RefSeq" id="WP_219780638.1">
    <property type="nucleotide sequence ID" value="NZ_JAHXPT010000012.1"/>
</dbReference>